<reference evidence="2" key="2">
    <citation type="journal article" date="2010" name="Stand. Genomic Sci.">
        <title>Complete genome sequence of Vulcanisaeta distributa type strain (IC-017T).</title>
        <authorList>
            <person name="Mavromatis K."/>
            <person name="Sikorski J."/>
            <person name="Pabst E."/>
            <person name="Teshima H."/>
            <person name="Lapidus A."/>
            <person name="Lucas S."/>
            <person name="Nolan M."/>
            <person name="Glavina Del Rio T."/>
            <person name="Cheng J."/>
            <person name="Bruce D."/>
            <person name="Goodwin L."/>
            <person name="Pitluck S."/>
            <person name="Liolios K."/>
            <person name="Ivanova N."/>
            <person name="Mikhailova N."/>
            <person name="Pati A."/>
            <person name="Chen A."/>
            <person name="Palaniappan K."/>
            <person name="Land M."/>
            <person name="Hauser L."/>
            <person name="Chang Y."/>
            <person name="Jeffries C."/>
            <person name="Rohde M."/>
            <person name="Spring S."/>
            <person name="Goker M."/>
            <person name="Wirth R."/>
            <person name="Woyke T."/>
            <person name="Bristow J."/>
            <person name="Eisen J."/>
            <person name="Markowitz V."/>
            <person name="Hugenholtz P."/>
            <person name="Klenk H."/>
            <person name="Kyrpides N."/>
        </authorList>
    </citation>
    <scope>NUCLEOTIDE SEQUENCE [LARGE SCALE GENOMIC DNA]</scope>
    <source>
        <strain evidence="2">DSM 14429 / JCM 11212 / NBRC 100878 / IC-017</strain>
    </source>
</reference>
<organism evidence="1 2">
    <name type="scientific">Vulcanisaeta distributa (strain DSM 14429 / JCM 11212 / NBRC 100878 / IC-017)</name>
    <dbReference type="NCBI Taxonomy" id="572478"/>
    <lineage>
        <taxon>Archaea</taxon>
        <taxon>Thermoproteota</taxon>
        <taxon>Thermoprotei</taxon>
        <taxon>Thermoproteales</taxon>
        <taxon>Thermoproteaceae</taxon>
        <taxon>Vulcanisaeta</taxon>
    </lineage>
</organism>
<name>E1QUG9_VULDI</name>
<proteinExistence type="predicted"/>
<dbReference type="eggNOG" id="arCOG01564">
    <property type="taxonomic scope" value="Archaea"/>
</dbReference>
<dbReference type="HOGENOM" id="CLU_913990_0_0_2"/>
<dbReference type="STRING" id="572478.Vdis_0496"/>
<dbReference type="EMBL" id="CP002100">
    <property type="protein sequence ID" value="ADN49895.1"/>
    <property type="molecule type" value="Genomic_DNA"/>
</dbReference>
<dbReference type="RefSeq" id="WP_013335620.1">
    <property type="nucleotide sequence ID" value="NC_014537.1"/>
</dbReference>
<evidence type="ECO:0008006" key="3">
    <source>
        <dbReference type="Google" id="ProtNLM"/>
    </source>
</evidence>
<evidence type="ECO:0000313" key="1">
    <source>
        <dbReference type="EMBL" id="ADN49895.1"/>
    </source>
</evidence>
<dbReference type="Proteomes" id="UP000006681">
    <property type="component" value="Chromosome"/>
</dbReference>
<dbReference type="InterPro" id="IPR009000">
    <property type="entry name" value="Transl_B-barrel_sf"/>
</dbReference>
<dbReference type="SUPFAM" id="SSF50447">
    <property type="entry name" value="Translation proteins"/>
    <property type="match status" value="1"/>
</dbReference>
<accession>E1QUG9</accession>
<reference evidence="1 2" key="1">
    <citation type="journal article" date="2010" name="Stand. Genomic Sci.">
        <title>Complete genome sequence of Vulcanisaeta distributa type strain (IC-017).</title>
        <authorList>
            <person name="Mavromatis K."/>
            <person name="Sikorski J."/>
            <person name="Pabst E."/>
            <person name="Teshima H."/>
            <person name="Lapidus A."/>
            <person name="Lucas S."/>
            <person name="Nolan M."/>
            <person name="Glavina Del Rio T."/>
            <person name="Cheng J.F."/>
            <person name="Bruce D."/>
            <person name="Goodwin L."/>
            <person name="Pitluck S."/>
            <person name="Liolios K."/>
            <person name="Ivanova N."/>
            <person name="Mikhailova N."/>
            <person name="Pati A."/>
            <person name="Chen A."/>
            <person name="Palaniappan K."/>
            <person name="Land M."/>
            <person name="Hauser L."/>
            <person name="Chang Y.J."/>
            <person name="Jeffries C.D."/>
            <person name="Rohde M."/>
            <person name="Spring S."/>
            <person name="Goker M."/>
            <person name="Wirth R."/>
            <person name="Woyke T."/>
            <person name="Bristow J."/>
            <person name="Eisen J.A."/>
            <person name="Markowitz V."/>
            <person name="Hugenholtz P."/>
            <person name="Klenk H.P."/>
            <person name="Kyrpides N.C."/>
        </authorList>
    </citation>
    <scope>NUCLEOTIDE SEQUENCE [LARGE SCALE GENOMIC DNA]</scope>
    <source>
        <strain evidence="2">DSM 14429 / JCM 11212 / NBRC 100878 / IC-017</strain>
    </source>
</reference>
<keyword evidence="2" id="KW-1185">Reference proteome</keyword>
<gene>
    <name evidence="1" type="ordered locus">Vdis_0496</name>
</gene>
<sequence length="288" mass="32184">MLRGSIITVLSTNEQEAFRVASMLGKRDRGEERVYYRKVGELVRSILIPSPNSVLDEAIALSISSSFYFRVNNEVTWLDGEKALLLEASGIPGVVLADDTNLFMKYFGELGISRFISEFREFDVEVPDRGLVYVDRAFNVKGVGVVVLGYALTQVSIHDKFIAYPMNLEVEVRSIQVLDEDQDSVMPGTRVGLALRNVRLEDIEGIQALIRPGTRFTNSINGFTRFRWSDDAREVHVIFNGIKVMGKIEGNGITLTRELPMASGRALIVNVNAKPRRPRIIGYAIINA</sequence>
<dbReference type="AlphaFoldDB" id="E1QUG9"/>
<protein>
    <recommendedName>
        <fullName evidence="3">Translation elongation factor</fullName>
    </recommendedName>
</protein>
<evidence type="ECO:0000313" key="2">
    <source>
        <dbReference type="Proteomes" id="UP000006681"/>
    </source>
</evidence>
<dbReference type="GeneID" id="9751415"/>
<dbReference type="Gene3D" id="2.40.30.10">
    <property type="entry name" value="Translation factors"/>
    <property type="match status" value="1"/>
</dbReference>
<dbReference type="KEGG" id="vdi:Vdis_0496"/>